<accession>A0A6A5WIH7</accession>
<dbReference type="GO" id="GO:0006782">
    <property type="term" value="P:protoporphyrinogen IX biosynthetic process"/>
    <property type="evidence" value="ECO:0007669"/>
    <property type="project" value="UniProtKB-UniRule"/>
</dbReference>
<comment type="function">
    <text evidence="1 11">Catalyzes the 6-electron oxidation of protoporphyrinogen-IX to form protoporphyrin-IX.</text>
</comment>
<protein>
    <recommendedName>
        <fullName evidence="4 11">Protoporphyrinogen oxidase</fullName>
        <ecNumber evidence="4 11">1.3.3.4</ecNumber>
    </recommendedName>
</protein>
<evidence type="ECO:0000256" key="6">
    <source>
        <dbReference type="ARBA" id="ARBA00022827"/>
    </source>
</evidence>
<dbReference type="InterPro" id="IPR050464">
    <property type="entry name" value="Zeta_carotene_desat/Oxidored"/>
</dbReference>
<dbReference type="PANTHER" id="PTHR42923:SF3">
    <property type="entry name" value="PROTOPORPHYRINOGEN OXIDASE"/>
    <property type="match status" value="1"/>
</dbReference>
<dbReference type="GO" id="GO:0004729">
    <property type="term" value="F:oxygen-dependent protoporphyrinogen oxidase activity"/>
    <property type="evidence" value="ECO:0007669"/>
    <property type="project" value="UniProtKB-UniRule"/>
</dbReference>
<dbReference type="SUPFAM" id="SSF54373">
    <property type="entry name" value="FAD-linked reductases, C-terminal domain"/>
    <property type="match status" value="1"/>
</dbReference>
<evidence type="ECO:0000256" key="2">
    <source>
        <dbReference type="ARBA" id="ARBA00005073"/>
    </source>
</evidence>
<dbReference type="OrthoDB" id="438553at2759"/>
<keyword evidence="8 11" id="KW-0350">Heme biosynthesis</keyword>
<dbReference type="Proteomes" id="UP000799779">
    <property type="component" value="Unassembled WGS sequence"/>
</dbReference>
<evidence type="ECO:0000256" key="4">
    <source>
        <dbReference type="ARBA" id="ARBA00012867"/>
    </source>
</evidence>
<dbReference type="Gene3D" id="3.50.50.60">
    <property type="entry name" value="FAD/NAD(P)-binding domain"/>
    <property type="match status" value="1"/>
</dbReference>
<keyword evidence="14" id="KW-1185">Reference proteome</keyword>
<dbReference type="GO" id="GO:0005743">
    <property type="term" value="C:mitochondrial inner membrane"/>
    <property type="evidence" value="ECO:0007669"/>
    <property type="project" value="UniProtKB-SubCell"/>
</dbReference>
<evidence type="ECO:0000256" key="11">
    <source>
        <dbReference type="RuleBase" id="RU367069"/>
    </source>
</evidence>
<dbReference type="PANTHER" id="PTHR42923">
    <property type="entry name" value="PROTOPORPHYRINOGEN OXIDASE"/>
    <property type="match status" value="1"/>
</dbReference>
<dbReference type="InterPro" id="IPR002937">
    <property type="entry name" value="Amino_oxidase"/>
</dbReference>
<dbReference type="InterPro" id="IPR004572">
    <property type="entry name" value="Protoporphyrinogen_oxidase"/>
</dbReference>
<dbReference type="UniPathway" id="UPA00251">
    <property type="reaction ID" value="UER00324"/>
</dbReference>
<evidence type="ECO:0000256" key="3">
    <source>
        <dbReference type="ARBA" id="ARBA00010551"/>
    </source>
</evidence>
<evidence type="ECO:0000256" key="7">
    <source>
        <dbReference type="ARBA" id="ARBA00023002"/>
    </source>
</evidence>
<organism evidence="13 14">
    <name type="scientific">Amniculicola lignicola CBS 123094</name>
    <dbReference type="NCBI Taxonomy" id="1392246"/>
    <lineage>
        <taxon>Eukaryota</taxon>
        <taxon>Fungi</taxon>
        <taxon>Dikarya</taxon>
        <taxon>Ascomycota</taxon>
        <taxon>Pezizomycotina</taxon>
        <taxon>Dothideomycetes</taxon>
        <taxon>Pleosporomycetidae</taxon>
        <taxon>Pleosporales</taxon>
        <taxon>Amniculicolaceae</taxon>
        <taxon>Amniculicola</taxon>
    </lineage>
</organism>
<evidence type="ECO:0000256" key="5">
    <source>
        <dbReference type="ARBA" id="ARBA00022630"/>
    </source>
</evidence>
<keyword evidence="5 11" id="KW-0285">Flavoprotein</keyword>
<dbReference type="NCBIfam" id="TIGR00562">
    <property type="entry name" value="proto_IX_ox"/>
    <property type="match status" value="1"/>
</dbReference>
<dbReference type="PRINTS" id="PR00419">
    <property type="entry name" value="ADXRDTASE"/>
</dbReference>
<comment type="pathway">
    <text evidence="2 11">Porphyrin-containing compound metabolism; protoporphyrin-IX biosynthesis; protoporphyrin-IX from protoporphyrinogen-IX: step 1/1.</text>
</comment>
<proteinExistence type="inferred from homology"/>
<feature type="domain" description="Amine oxidase" evidence="12">
    <location>
        <begin position="56"/>
        <end position="530"/>
    </location>
</feature>
<keyword evidence="9 11" id="KW-0627">Porphyrin biosynthesis</keyword>
<evidence type="ECO:0000259" key="12">
    <source>
        <dbReference type="Pfam" id="PF01593"/>
    </source>
</evidence>
<dbReference type="EMBL" id="ML977588">
    <property type="protein sequence ID" value="KAF2000609.1"/>
    <property type="molecule type" value="Genomic_DNA"/>
</dbReference>
<evidence type="ECO:0000313" key="14">
    <source>
        <dbReference type="Proteomes" id="UP000799779"/>
    </source>
</evidence>
<dbReference type="AlphaFoldDB" id="A0A6A5WIH7"/>
<evidence type="ECO:0000313" key="13">
    <source>
        <dbReference type="EMBL" id="KAF2000609.1"/>
    </source>
</evidence>
<evidence type="ECO:0000256" key="9">
    <source>
        <dbReference type="ARBA" id="ARBA00023244"/>
    </source>
</evidence>
<evidence type="ECO:0000256" key="10">
    <source>
        <dbReference type="ARBA" id="ARBA00047554"/>
    </source>
</evidence>
<name>A0A6A5WIH7_9PLEO</name>
<dbReference type="Pfam" id="PF01593">
    <property type="entry name" value="Amino_oxidase"/>
    <property type="match status" value="1"/>
</dbReference>
<sequence>MSHATLLSSPLKLRQLRQIPRLGPLLALQCADRPRRNYVAAANSHPAKIAVLGGGVSGLASAYYLAKAFPKSRITLFEKQKELGGWIKSKRVEVEGGDVLFETGPRSLRPGMWTWCTAELVEELGLISSVLYTPKESPAAKNRYIYYPDRLNQLPSSLDQITVSALAGLSTSGILGGIWSLFWEPLTPGRPAQLKDESIGSFISRRFDKRIANNLASAVFHGIYAGDIWQLSAKTLLSTAWKLEGFLGSVLKGYMGAQMDTRVENTVIPWNPYDVKVMQMIKNEIVLQEEFRAELSISSTYTFKGGLQQLTKELEVTLRENDRVEIRTDCPAQIADEPVAQDGPVRLLTGATPSTPEPFDLVISTLPQTSLTPYVTVMVVNLYYTSPTVLSQTGFGYLIPQSIPFEQNPERALGVIFDSEAVQGQDSAPGTKLTVMLGGHWWDGWQGYPDESEGVEMAKSVVRRHLGIEDTPETYLVTLSKDCIPQFTVGYEQRLKEFADEMVAKYRGRVRFVGNQVNGVGVNDCVRAAWMLGREVQGQGWREKSCGLERVANGDNWLLATAEGVEARPSFR</sequence>
<reference evidence="13" key="1">
    <citation type="journal article" date="2020" name="Stud. Mycol.">
        <title>101 Dothideomycetes genomes: a test case for predicting lifestyles and emergence of pathogens.</title>
        <authorList>
            <person name="Haridas S."/>
            <person name="Albert R."/>
            <person name="Binder M."/>
            <person name="Bloem J."/>
            <person name="Labutti K."/>
            <person name="Salamov A."/>
            <person name="Andreopoulos B."/>
            <person name="Baker S."/>
            <person name="Barry K."/>
            <person name="Bills G."/>
            <person name="Bluhm B."/>
            <person name="Cannon C."/>
            <person name="Castanera R."/>
            <person name="Culley D."/>
            <person name="Daum C."/>
            <person name="Ezra D."/>
            <person name="Gonzalez J."/>
            <person name="Henrissat B."/>
            <person name="Kuo A."/>
            <person name="Liang C."/>
            <person name="Lipzen A."/>
            <person name="Lutzoni F."/>
            <person name="Magnuson J."/>
            <person name="Mondo S."/>
            <person name="Nolan M."/>
            <person name="Ohm R."/>
            <person name="Pangilinan J."/>
            <person name="Park H.-J."/>
            <person name="Ramirez L."/>
            <person name="Alfaro M."/>
            <person name="Sun H."/>
            <person name="Tritt A."/>
            <person name="Yoshinaga Y."/>
            <person name="Zwiers L.-H."/>
            <person name="Turgeon B."/>
            <person name="Goodwin S."/>
            <person name="Spatafora J."/>
            <person name="Crous P."/>
            <person name="Grigoriev I."/>
        </authorList>
    </citation>
    <scope>NUCLEOTIDE SEQUENCE</scope>
    <source>
        <strain evidence="13">CBS 123094</strain>
    </source>
</reference>
<dbReference type="InterPro" id="IPR036188">
    <property type="entry name" value="FAD/NAD-bd_sf"/>
</dbReference>
<dbReference type="EC" id="1.3.3.4" evidence="4 11"/>
<comment type="similarity">
    <text evidence="3 11">Belongs to the protoporphyrinogen/coproporphyrinogen oxidase family. Protoporphyrinogen oxidase subfamily.</text>
</comment>
<evidence type="ECO:0000256" key="8">
    <source>
        <dbReference type="ARBA" id="ARBA00023133"/>
    </source>
</evidence>
<gene>
    <name evidence="13" type="ORF">P154DRAFT_434697</name>
</gene>
<comment type="cofactor">
    <cofactor evidence="11">
        <name>FAD</name>
        <dbReference type="ChEBI" id="CHEBI:57692"/>
    </cofactor>
    <text evidence="11">Binds 1 FAD per subunit.</text>
</comment>
<dbReference type="SUPFAM" id="SSF51905">
    <property type="entry name" value="FAD/NAD(P)-binding domain"/>
    <property type="match status" value="1"/>
</dbReference>
<comment type="catalytic activity">
    <reaction evidence="10 11">
        <text>protoporphyrinogen IX + 3 O2 = protoporphyrin IX + 3 H2O2</text>
        <dbReference type="Rhea" id="RHEA:25576"/>
        <dbReference type="ChEBI" id="CHEBI:15379"/>
        <dbReference type="ChEBI" id="CHEBI:16240"/>
        <dbReference type="ChEBI" id="CHEBI:57306"/>
        <dbReference type="ChEBI" id="CHEBI:57307"/>
        <dbReference type="EC" id="1.3.3.4"/>
    </reaction>
</comment>
<evidence type="ECO:0000256" key="1">
    <source>
        <dbReference type="ARBA" id="ARBA00002600"/>
    </source>
</evidence>
<keyword evidence="7 11" id="KW-0560">Oxidoreductase</keyword>
<keyword evidence="6 11" id="KW-0274">FAD</keyword>
<comment type="subcellular location">
    <subcellularLocation>
        <location evidence="11">Mitochondrion inner membrane</location>
    </subcellularLocation>
</comment>